<dbReference type="EMBL" id="GBXM01078306">
    <property type="protein sequence ID" value="JAH30271.1"/>
    <property type="molecule type" value="Transcribed_RNA"/>
</dbReference>
<sequence length="22" mass="2676">MKPKEKWLRRKALAVLENKSLH</sequence>
<name>A0A0E9RMB6_ANGAN</name>
<reference evidence="1" key="1">
    <citation type="submission" date="2014-11" db="EMBL/GenBank/DDBJ databases">
        <authorList>
            <person name="Amaro Gonzalez C."/>
        </authorList>
    </citation>
    <scope>NUCLEOTIDE SEQUENCE</scope>
</reference>
<protein>
    <submittedName>
        <fullName evidence="1">Uncharacterized protein</fullName>
    </submittedName>
</protein>
<accession>A0A0E9RMB6</accession>
<dbReference type="AlphaFoldDB" id="A0A0E9RMB6"/>
<organism evidence="1">
    <name type="scientific">Anguilla anguilla</name>
    <name type="common">European freshwater eel</name>
    <name type="synonym">Muraena anguilla</name>
    <dbReference type="NCBI Taxonomy" id="7936"/>
    <lineage>
        <taxon>Eukaryota</taxon>
        <taxon>Metazoa</taxon>
        <taxon>Chordata</taxon>
        <taxon>Craniata</taxon>
        <taxon>Vertebrata</taxon>
        <taxon>Euteleostomi</taxon>
        <taxon>Actinopterygii</taxon>
        <taxon>Neopterygii</taxon>
        <taxon>Teleostei</taxon>
        <taxon>Anguilliformes</taxon>
        <taxon>Anguillidae</taxon>
        <taxon>Anguilla</taxon>
    </lineage>
</organism>
<evidence type="ECO:0000313" key="1">
    <source>
        <dbReference type="EMBL" id="JAH30271.1"/>
    </source>
</evidence>
<reference evidence="1" key="2">
    <citation type="journal article" date="2015" name="Fish Shellfish Immunol.">
        <title>Early steps in the European eel (Anguilla anguilla)-Vibrio vulnificus interaction in the gills: Role of the RtxA13 toxin.</title>
        <authorList>
            <person name="Callol A."/>
            <person name="Pajuelo D."/>
            <person name="Ebbesson L."/>
            <person name="Teles M."/>
            <person name="MacKenzie S."/>
            <person name="Amaro C."/>
        </authorList>
    </citation>
    <scope>NUCLEOTIDE SEQUENCE</scope>
</reference>
<proteinExistence type="predicted"/>